<dbReference type="OrthoDB" id="2428527at2759"/>
<dbReference type="PANTHER" id="PTHR47783">
    <property type="entry name" value="ZN(II)2CYS6 TRANSCRIPTION FACTOR (EUROFUNG)-RELATED"/>
    <property type="match status" value="1"/>
</dbReference>
<dbReference type="AlphaFoldDB" id="A0A1Y2IVD9"/>
<dbReference type="PANTHER" id="PTHR47783:SF1">
    <property type="entry name" value="ZN(II)2CYS6 TRANSCRIPTION FACTOR (EUROFUNG)"/>
    <property type="match status" value="1"/>
</dbReference>
<dbReference type="GO" id="GO:0000981">
    <property type="term" value="F:DNA-binding transcription factor activity, RNA polymerase II-specific"/>
    <property type="evidence" value="ECO:0007669"/>
    <property type="project" value="InterPro"/>
</dbReference>
<accession>A0A1Y2IVD9</accession>
<keyword evidence="4" id="KW-1185">Reference proteome</keyword>
<dbReference type="SMART" id="SM00066">
    <property type="entry name" value="GAL4"/>
    <property type="match status" value="1"/>
</dbReference>
<proteinExistence type="predicted"/>
<evidence type="ECO:0000256" key="1">
    <source>
        <dbReference type="SAM" id="MobiDB-lite"/>
    </source>
</evidence>
<feature type="region of interest" description="Disordered" evidence="1">
    <location>
        <begin position="77"/>
        <end position="114"/>
    </location>
</feature>
<evidence type="ECO:0000313" key="4">
    <source>
        <dbReference type="Proteomes" id="UP000193067"/>
    </source>
</evidence>
<dbReference type="CDD" id="cd00067">
    <property type="entry name" value="GAL4"/>
    <property type="match status" value="1"/>
</dbReference>
<name>A0A1Y2IVD9_TRAC3</name>
<dbReference type="EMBL" id="KZ084098">
    <property type="protein sequence ID" value="OSD03912.1"/>
    <property type="molecule type" value="Genomic_DNA"/>
</dbReference>
<dbReference type="Pfam" id="PF00172">
    <property type="entry name" value="Zn_clus"/>
    <property type="match status" value="1"/>
</dbReference>
<evidence type="ECO:0000313" key="3">
    <source>
        <dbReference type="EMBL" id="OSD03912.1"/>
    </source>
</evidence>
<organism evidence="3 4">
    <name type="scientific">Trametes coccinea (strain BRFM310)</name>
    <name type="common">Pycnoporus coccineus</name>
    <dbReference type="NCBI Taxonomy" id="1353009"/>
    <lineage>
        <taxon>Eukaryota</taxon>
        <taxon>Fungi</taxon>
        <taxon>Dikarya</taxon>
        <taxon>Basidiomycota</taxon>
        <taxon>Agaricomycotina</taxon>
        <taxon>Agaricomycetes</taxon>
        <taxon>Polyporales</taxon>
        <taxon>Polyporaceae</taxon>
        <taxon>Trametes</taxon>
    </lineage>
</organism>
<dbReference type="STRING" id="1353009.A0A1Y2IVD9"/>
<reference evidence="3 4" key="1">
    <citation type="journal article" date="2015" name="Biotechnol. Biofuels">
        <title>Enhanced degradation of softwood versus hardwood by the white-rot fungus Pycnoporus coccineus.</title>
        <authorList>
            <person name="Couturier M."/>
            <person name="Navarro D."/>
            <person name="Chevret D."/>
            <person name="Henrissat B."/>
            <person name="Piumi F."/>
            <person name="Ruiz-Duenas F.J."/>
            <person name="Martinez A.T."/>
            <person name="Grigoriev I.V."/>
            <person name="Riley R."/>
            <person name="Lipzen A."/>
            <person name="Berrin J.G."/>
            <person name="Master E.R."/>
            <person name="Rosso M.N."/>
        </authorList>
    </citation>
    <scope>NUCLEOTIDE SEQUENCE [LARGE SCALE GENOMIC DNA]</scope>
    <source>
        <strain evidence="3 4">BRFM310</strain>
    </source>
</reference>
<dbReference type="PROSITE" id="PS50048">
    <property type="entry name" value="ZN2_CY6_FUNGAL_2"/>
    <property type="match status" value="1"/>
</dbReference>
<feature type="region of interest" description="Disordered" evidence="1">
    <location>
        <begin position="1"/>
        <end position="21"/>
    </location>
</feature>
<dbReference type="Gene3D" id="4.10.240.10">
    <property type="entry name" value="Zn(2)-C6 fungal-type DNA-binding domain"/>
    <property type="match status" value="1"/>
</dbReference>
<sequence length="388" mass="42171">MSSNLEFVLEEPQSSAQGKKRPRLVTSCDHCRVKKIKCIQHPTAPSCEACHAASIPCQYRDREQYFAERARIVTGPTAALRDASPNAPPSVQLSAFNASGPSGHSSSPSTPPTVTITPAAALSRSISPGYYPFVDMNELDFGPFQDMLGAFAAHGASQVLPDPPPSMAWCPPRDPELHQSMVLELPPIQVPVLPCPSLGLFDPVDLVQPHPKLMMDFIHVFFEHLGTTYTFLCPAAICQDFLHERLSPLLANALAAGAAKFSTFPAIHNIGAANVSDVYCHMAKHLIPPEGTPATLETLHAIMLLAWSEHKRGKQEVFASYAGLSRRLATELDITPTSIHRLTQSLDNRMNCILKATLEHVELMESVIATECPHLLPECAGLWHGLSG</sequence>
<dbReference type="GO" id="GO:0008270">
    <property type="term" value="F:zinc ion binding"/>
    <property type="evidence" value="ECO:0007669"/>
    <property type="project" value="InterPro"/>
</dbReference>
<feature type="compositionally biased region" description="Low complexity" evidence="1">
    <location>
        <begin position="98"/>
        <end position="114"/>
    </location>
</feature>
<dbReference type="CDD" id="cd12148">
    <property type="entry name" value="fungal_TF_MHR"/>
    <property type="match status" value="1"/>
</dbReference>
<protein>
    <recommendedName>
        <fullName evidence="2">Zn(2)-C6 fungal-type domain-containing protein</fullName>
    </recommendedName>
</protein>
<feature type="domain" description="Zn(2)-C6 fungal-type" evidence="2">
    <location>
        <begin position="27"/>
        <end position="59"/>
    </location>
</feature>
<dbReference type="Proteomes" id="UP000193067">
    <property type="component" value="Unassembled WGS sequence"/>
</dbReference>
<dbReference type="SUPFAM" id="SSF57701">
    <property type="entry name" value="Zn2/Cys6 DNA-binding domain"/>
    <property type="match status" value="1"/>
</dbReference>
<dbReference type="PROSITE" id="PS00463">
    <property type="entry name" value="ZN2_CY6_FUNGAL_1"/>
    <property type="match status" value="1"/>
</dbReference>
<gene>
    <name evidence="3" type="ORF">PYCCODRAFT_1433819</name>
</gene>
<evidence type="ECO:0000259" key="2">
    <source>
        <dbReference type="PROSITE" id="PS50048"/>
    </source>
</evidence>
<dbReference type="InterPro" id="IPR036864">
    <property type="entry name" value="Zn2-C6_fun-type_DNA-bd_sf"/>
</dbReference>
<dbReference type="InterPro" id="IPR001138">
    <property type="entry name" value="Zn2Cys6_DnaBD"/>
</dbReference>